<organism evidence="3 4">
    <name type="scientific">Mytilus galloprovincialis</name>
    <name type="common">Mediterranean mussel</name>
    <dbReference type="NCBI Taxonomy" id="29158"/>
    <lineage>
        <taxon>Eukaryota</taxon>
        <taxon>Metazoa</taxon>
        <taxon>Spiralia</taxon>
        <taxon>Lophotrochozoa</taxon>
        <taxon>Mollusca</taxon>
        <taxon>Bivalvia</taxon>
        <taxon>Autobranchia</taxon>
        <taxon>Pteriomorphia</taxon>
        <taxon>Mytilida</taxon>
        <taxon>Mytiloidea</taxon>
        <taxon>Mytilidae</taxon>
        <taxon>Mytilinae</taxon>
        <taxon>Mytilus</taxon>
    </lineage>
</organism>
<dbReference type="PROSITE" id="PS50800">
    <property type="entry name" value="SAP"/>
    <property type="match status" value="1"/>
</dbReference>
<evidence type="ECO:0000313" key="4">
    <source>
        <dbReference type="Proteomes" id="UP000596742"/>
    </source>
</evidence>
<feature type="domain" description="SAP" evidence="2">
    <location>
        <begin position="1303"/>
        <end position="1337"/>
    </location>
</feature>
<proteinExistence type="predicted"/>
<dbReference type="Gene3D" id="2.30.230.10">
    <property type="entry name" value="Lipovitellin, beta-sheet shell regions, chain A"/>
    <property type="match status" value="1"/>
</dbReference>
<dbReference type="OrthoDB" id="6107827at2759"/>
<dbReference type="EMBL" id="UYJE01004682">
    <property type="protein sequence ID" value="VDI30403.1"/>
    <property type="molecule type" value="Genomic_DNA"/>
</dbReference>
<feature type="region of interest" description="Disordered" evidence="1">
    <location>
        <begin position="1186"/>
        <end position="1243"/>
    </location>
</feature>
<dbReference type="SUPFAM" id="SSF48371">
    <property type="entry name" value="ARM repeat"/>
    <property type="match status" value="1"/>
</dbReference>
<evidence type="ECO:0000256" key="1">
    <source>
        <dbReference type="SAM" id="MobiDB-lite"/>
    </source>
</evidence>
<gene>
    <name evidence="3" type="ORF">MGAL_10B004716</name>
</gene>
<dbReference type="InterPro" id="IPR011030">
    <property type="entry name" value="Lipovitellin_superhlx_dom"/>
</dbReference>
<evidence type="ECO:0000259" key="2">
    <source>
        <dbReference type="PROSITE" id="PS50800"/>
    </source>
</evidence>
<dbReference type="Proteomes" id="UP000596742">
    <property type="component" value="Unassembled WGS sequence"/>
</dbReference>
<evidence type="ECO:0000313" key="3">
    <source>
        <dbReference type="EMBL" id="VDI30403.1"/>
    </source>
</evidence>
<dbReference type="InterPro" id="IPR011055">
    <property type="entry name" value="Dup_hybrid_motif"/>
</dbReference>
<dbReference type="InterPro" id="IPR015816">
    <property type="entry name" value="Vitellinogen_b-sht_N"/>
</dbReference>
<dbReference type="InterPro" id="IPR003034">
    <property type="entry name" value="SAP_dom"/>
</dbReference>
<dbReference type="Gene3D" id="2.70.70.10">
    <property type="entry name" value="Glucose Permease (Domain IIA)"/>
    <property type="match status" value="1"/>
</dbReference>
<reference evidence="3" key="1">
    <citation type="submission" date="2018-11" db="EMBL/GenBank/DDBJ databases">
        <authorList>
            <person name="Alioto T."/>
            <person name="Alioto T."/>
        </authorList>
    </citation>
    <scope>NUCLEOTIDE SEQUENCE</scope>
</reference>
<keyword evidence="4" id="KW-1185">Reference proteome</keyword>
<sequence>MDQQWSLYGIVCVILWSFVPSEAKFIRFKPGYEYEYKFESNAQLTDYGNFNIKAKISFTKIDEKYGYQEILLRIYSFTFYANDPDAPGHDMDLSKWFSFEITPEGKILRVYHPEESDDFVLASKKGFAALLASRLHEEGEISGSQSHEGFTYHTQELGHEGPHNASYTVKETSTGLQFTKVRHESLVKNAGGKYQKVMHYHKDLEVIHSVLIEEDFISPSRPSAKFNALHGMRKIKAVNEFSSMEFPEMKAISKGRLSYLTRRFERDAVTKPMLGLEESTIHVTKMTRKIPMLDRAKAWQYIKGNITCMWTQPENGRTLEANACFFKIVDVLKSIPEDELVKLANYYFVELKSDRSRYVGAMNIMLDAFGVIYTNFSENLLADYILKSPHPKTTLILRLLTHIVGKDNPPHDNIIAAMEDLVFNKENHPEEMYKENLHERVLLCLGSVSHKLSKVGRQEDAIRITVRVHQWLGIHDPFEYRKKRAIQSEQEQIDYDHWRVILLETLGNARMDFSFEYIVSHINSTNSAWIKRAGVHALRKFEHEMAADEMYKAAMYDENDEVRYEALLQREDVNGTGIIDPYESGIMEIAPQRREKRDLGFLEKFPKINFRLEAPSVDWRKMLGSESIGAAFGIIMYNMLDLKIEPLSGHLRINVHDEAYARVLLGILDFNLDFFVARLCFKGGTQYNLNILQENDMKKIIQLATQFDKKVKEIVDGIETGVRLFKDLIGGQISIKDIVNEFIDALKELPGKVWGLRDKAANVMKMLGQLDEEELPPFLRPLRNLIVKVTTVFNDVKTDIMNFYNTLVQTITVIIPQNAKLIYESIVDIIDGFKVLMKDPKTALTKIGKGVVQIFMSIKALLDAKNKTQEACFFLKDEKPYWWDITTVFEEIWALSQQAVKALATGGPNWIATTVIQGDDPVAKFTKGKVSQQQIKEQIIDNLTNIIDELLEPFDGLRGMADKFMKKYGEFFSLVKKVKEAYAILKEGYEFGQSIINTLFGPKCHKDFPRLYRLDAGPCNGKGFYPSTMGKSGQKEYAVEGVDLEVDVGKIVVAPFPGIVYKGDNPDEVIIEANTAALKGIKIIVNGVNVNRTILHQTDQLYIENRIAAGAPIGTAKKSPCYPFNSIHFAMMKDNGTVDPTKFLSPRFFEIPKWLQICDDYKLVYKFETIAAGVIVGLGGRKQNNTSPKLDKSKVIAPAAPSPSKDPGAETETIKSKPKGMYSKTKANQNNLPDDSKNGKKGPFATLMAKADSFMKKFSLRRLKMGTIIEFLTKLGMTDSRAKFVQALKTLQAIIDNKPCFNPHELTDEQIKQTLQERGKPINGTRAQMIKRIMDQDNQCPLMSFTLPKRVYCIFSSDCMAVECCMNVKISMFLRVVKAYANFNPCTFKFSYGFDMFKGEIQLPKLDFDGIEKIINTGIIFPIPVIGDLEIVVFLKIEKTDLETVVTFGGGLCDPGSYPDDENCLVTINLLDQAVLPLPICYPNGSYSWPDINWATYFSKEAVLERLKQAGKKAAKQLAGNLAEEALAALGLPADLLSATGPCPRPENMTLAILKGKMIDSELSTIGTRLDLNDRYELYDRSCSIALINKTLTLPAITNPTLKKHLYYQMSPNCMRFDACADITIKAIDYTKALKGLRKEEVLEITPEIKVMIKIDRDADVKKVFSVNFGLRICIAGDCIIDEYFIQDYEVPIPLCNENFTLPGGGALKDFAKTLGGAITAEAFDLILRMLKLDTIFQKGSCTVPPGPTDCPWNIDVKSYLPAGVKHLVTCEMPDNCFGLDCCIDVKFTLPPALGGRVIAYSVPFWFKMSPCDFTIDVGFGTWTYKKTLFEYAWGTQKELTIGDGDPAPVKILYTISKMGGGEGFIIDAIVTICIPFDDNEPFCAPTPDGLHLLKNQQVPLCSRNITNILSNISFSQLAKDVGYEAGQQLAQGAVQYLLEQVGLTDFFKTKCDRKRGIYDPSVVGWNNMCPLSISKLPEIDGPMTCMITETCSGIDCCAEVPFIGLTIHPYFLINTCEYSISFGINNMGVNLSLFEGGIDSYEWGKPWVLNIEDIVKITLIMKKPPNEKKFIVDLTASVCFDESQPDQCLTFPMMVGSEIPQPFCDMTATMSLSNFSAINWGAQLGLNLTDFTGILAKNVAQLLLQQLGLDELMDVPGCSRNADQYQPSVYGWKNTCPLDIISPPNITVPMNCYIPDYCTGLDCCFHYDYLDISLHAYLYIDTCSYIIRGGIEKLTFEYKILDFGDLWGKEIVVPLQNVIKIRFTIDQLLFEKKLIVDMSMSICLDVNTECQFNFDILIQQKFPQPLCDLDMGGWTGDTNSLVDWVKDKGLEAGQSLSTALANKLFDDFGLTQFLYNPSCDRFDGIYSGAVDGWKADACPKSADMTLPKIRGTVSCYVPDYCTGIDCCVDVGKIGKSFRIYAFLDACNWKLSIGIEKRAFNFTIIDYKWGEKKTMSILQVLKMDFMVIDLQAEKKFIVSMNVSVCLEEGEACDITLEIVKDLYLPKIACDWSISFNNFSASDFLAEQGLSLQSQLTDIAVKQILEKLGIAEYLQDPQCDITSQMYQSQPTDSVGWRDECPGGLGNLTALTPLSIATPKGYVASRCTYMDFCLYIPLLRKSLHAYFDLNMCERSFKIGIEKLVIDLDFLTYAWGQKDTKDLLDAYILDFLVDYNEMDEYFRVDLNMSIYLDRGQQYVTFELFKKQVLPIPVCDYDTSYGVPGFNLNSWYNYHNIPQGSLLNPAKASSLLEFLKIGEMMSPTQCQPSGMNYSPSVGGWKNVCSLDVPMATLHASSVGSIAEVCTAIDFCSDVDFLGRPFHTYIDLDPCTNIGKIGIERFSLKLDLTDATIFGVEKKFNLKGVVKLTYKIETFPVERQYRVDLKVQICFNSTSVCEIEMDAFTDAMIPWRQCAWDLPYSTFGFSLASHLTSIGKTSGQTFTSQEKTDLFNLLGINSYILETPCTVVDYSPIGADRWQKDCAADITLPTLPANAACNIHDTCTAVDCCMYSDFLQQGFHSFVELDPCNHKLKFGIERVYETVDLNGYAFGVEETKTLMNVVRLTYTITNLQSAGKFQLDMTMKICFETSGACVFEMTVFSGTQLPKQYCFTGSTFFDSAFSLNNFLLAENQAKVDPLPSATTTKLLQDTGISDYLQVTPCDHSVLPFTTANGRLNDECGKLEDSITLPADVSLNIQSDCTSVTICSDIGYIDKKIQSTVKLDPCTNEITLGIETMEATVSLLHFQWGKPQSFTLQGGLRMDSGEIISTAYSTVLASSAPYTPVNSEGWAVSSGCQNAPTLTTLPGSGIVCNLGDSCTKVDCCVDIAKLDTTFRVYADLDVCSKEFTVGVENFNRTISMYSFQYAQEDSFSFGGLVNIKYKVVNYQSERVFVVNMDIEVCYSAAGPCAVQHTVLTDIKLPKSSCNYSQPYAIPDFSLVSYMSELDVDTNVNQLPSWAVDLLMEELGIAGFQKDPQCELSSYSGALANGWDSTACGELITLPQLPAYTRCRLPSYCTGAQCCSDIGYLGRKLEAFVLVDPCSYSVSIGLEKRNINVTLLEFTQGSWQTVTLGNLLRLQYKAEELTAEKVYLLYMKISICFETVGDCRYSFTVFDGAKIPKQPCDWTGGYAIPGFNLNSYLTGQGYSTSTPLNSLVSSQLLEYMGVASLLNTPTQQCQMSDPLYTSPTNGWTKDAGCTSTVDLPNLGSNSVCHLYDTCTGISCCLHSTTVDRNFNVFLKLDPCTQKLDIGIEKYQFDFSLYTFTFETTQYFHIDRVIEIEYKITDLVGEMVYLVDMKVKICFNDPTPCDLQNTIVLNTKLPIMVCPWFRGYPNPSWSLTQWYLDNSLTPGSSLDSSAVSSLMEASEIGEYLLSPMVSRDDPFGTYASAYLGWSSECTEAPVTLLQMDQSVISCNLENTCRGLSCALDVPFISKTFEIYMRLYQCDYMLKVGIERQQYQRTLKEYQWGEWTHVDLNGIFKMSFVLHDLHAEPAFLISMKLSLCWEANQPCGTVYNIFDKVRLPKKVCDWDKKFLQNDFSLNQYKTDNGITTLDDHHVSDILRLTGISQYMKRNPCVRTAAPYDGADGNNWKNDCADPVGSLLPLGSDTTCQLDSSCTAVDCCLDSTSLGLTFNGYVRLDPCNYKIYIGLEGIDLDYTLIDFSFGTVQHYAMNEVFNLDFVVDDLTADKVYVVTMNMSVCLESGGACEVLTNVFQDHRLPKAECDYDSQFVIPGFNLNEYLDERSVPTNTVPLDVHTIAQLLHDTALAPYMMDDACDQTVIPYYPNDQGWNRACEEYVELPVLQSGTICHLYSSCTGVTCCSSFPRINRNVNTQIKLDPCNRKMIIVIEKLEITISLFGYTYGEVKKVKLHGVIGLEFKIENLEAERKFMVDLEMSICMETNGSCEITVPVLISTALPKAPCEWKNDFVQADFSFLGFLNEKGIGVNDNLDINQLSALIERLAIGDFLMDTQCSSSASPYSGHTNGWTNSCGQSMAALPTLSGAVCNVGSDCTTVYCCLPDTRIGKSFETFVKFEPCLFTLNVGIDKLTFSTLLFDYEWGQLTEVWLFGYVRMEFTVKDLEIEGDYLIDMKLQICRESDTETTPCGVDIVIFDKYRLPKLSCDWNSGLDTGFQGLTTWLTDNSVTKTEPLRGPETSKLMSDAGIAAYLYEPPCDQQGSTYSGNVGAVKNDCGMTVSVPVLPSGVVCTVSMDTCTGLECCITIPLTNKTMNFRININHCYQDITVGVESMYRQYKLLDYTFGTIEHFNLIGVGRMEYKIEDFIGEGAYLLDVSFSFCLETGSCEFTETIIQDVKFPKKRCTWDDTYRVKDFSLNQWSRERSIDTTQVYPAYYISELLQNLDLTRYFQSSQCSRATSPYDSPTNGWKKECSDTDVVTNSTNPMTCRLKSDCAAISCCLDEDFISKTFEVFFEIDDCERKIYIGIEKLKFYIPLHDFEFDKWHEFSLVKTIRIRYNIYDLWSEGVYMVSLEISSCWEMYSSCAWTQSVLDYARFKKQTCASQMTYQNAGFSLTTWATSNSIDKDAMTETDLTRLYDELDVAWYLKNSCDYEMSPFIANGWNNTCGSTINNLPMLHSGTSCYISDVCTDVRCCVSVPFLGNHTFDFSLNLYGCTQYMEISLENYKEQFMLRDYTFGLEDYLWIKGVFRLKYTIDDLPDQNLYRISVMFEVCTTNGTLCEYSLTVMDSVELPRSSCLPQWGYGYSKDGFTKEQWKTSRGLEDDATLNAWQIAKLLEETEVALYQNKPRCNHTMGDYQGSVDGWVNSKSKFLDVFVNNIK</sequence>
<dbReference type="GO" id="GO:0005319">
    <property type="term" value="F:lipid transporter activity"/>
    <property type="evidence" value="ECO:0007669"/>
    <property type="project" value="InterPro"/>
</dbReference>
<accession>A0A8B6E8K0</accession>
<dbReference type="InterPro" id="IPR016024">
    <property type="entry name" value="ARM-type_fold"/>
</dbReference>
<name>A0A8B6E8K0_MYTGA</name>
<dbReference type="Gene3D" id="1.25.10.20">
    <property type="entry name" value="Vitellinogen, superhelical"/>
    <property type="match status" value="1"/>
</dbReference>
<comment type="caution">
    <text evidence="3">The sequence shown here is derived from an EMBL/GenBank/DDBJ whole genome shotgun (WGS) entry which is preliminary data.</text>
</comment>
<protein>
    <recommendedName>
        <fullName evidence="2">SAP domain-containing protein</fullName>
    </recommendedName>
</protein>